<proteinExistence type="inferred from homology"/>
<dbReference type="NCBIfam" id="TIGR02273">
    <property type="entry name" value="16S_RimM"/>
    <property type="match status" value="1"/>
</dbReference>
<evidence type="ECO:0000256" key="5">
    <source>
        <dbReference type="HAMAP-Rule" id="MF_00014"/>
    </source>
</evidence>
<dbReference type="InterPro" id="IPR011033">
    <property type="entry name" value="PRC_barrel-like_sf"/>
</dbReference>
<dbReference type="InterPro" id="IPR036976">
    <property type="entry name" value="RimM_N_sf"/>
</dbReference>
<keyword evidence="1 5" id="KW-0963">Cytoplasm</keyword>
<dbReference type="HAMAP" id="MF_00014">
    <property type="entry name" value="Ribosome_mat_RimM"/>
    <property type="match status" value="1"/>
</dbReference>
<evidence type="ECO:0000256" key="3">
    <source>
        <dbReference type="ARBA" id="ARBA00022552"/>
    </source>
</evidence>
<dbReference type="SUPFAM" id="SSF50447">
    <property type="entry name" value="Translation proteins"/>
    <property type="match status" value="1"/>
</dbReference>
<reference evidence="9 10" key="1">
    <citation type="submission" date="2021-03" db="EMBL/GenBank/DDBJ databases">
        <title>Whole genome sequence of Jiella sp. MQZ13P-4.</title>
        <authorList>
            <person name="Tuo L."/>
        </authorList>
    </citation>
    <scope>NUCLEOTIDE SEQUENCE [LARGE SCALE GENOMIC DNA]</scope>
    <source>
        <strain evidence="9 10">MQZ13P-4</strain>
    </source>
</reference>
<organism evidence="9 10">
    <name type="scientific">Jiella sonneratiae</name>
    <dbReference type="NCBI Taxonomy" id="2816856"/>
    <lineage>
        <taxon>Bacteria</taxon>
        <taxon>Pseudomonadati</taxon>
        <taxon>Pseudomonadota</taxon>
        <taxon>Alphaproteobacteria</taxon>
        <taxon>Hyphomicrobiales</taxon>
        <taxon>Aurantimonadaceae</taxon>
        <taxon>Jiella</taxon>
    </lineage>
</organism>
<evidence type="ECO:0000256" key="1">
    <source>
        <dbReference type="ARBA" id="ARBA00022490"/>
    </source>
</evidence>
<dbReference type="InterPro" id="IPR009000">
    <property type="entry name" value="Transl_B-barrel_sf"/>
</dbReference>
<feature type="compositionally biased region" description="Acidic residues" evidence="6">
    <location>
        <begin position="223"/>
        <end position="240"/>
    </location>
</feature>
<dbReference type="EMBL" id="JAFMPY010000032">
    <property type="protein sequence ID" value="MBO0906129.1"/>
    <property type="molecule type" value="Genomic_DNA"/>
</dbReference>
<evidence type="ECO:0000313" key="10">
    <source>
        <dbReference type="Proteomes" id="UP000664288"/>
    </source>
</evidence>
<dbReference type="PANTHER" id="PTHR33692">
    <property type="entry name" value="RIBOSOME MATURATION FACTOR RIMM"/>
    <property type="match status" value="1"/>
</dbReference>
<gene>
    <name evidence="5 9" type="primary">rimM</name>
    <name evidence="9" type="ORF">J1C47_20970</name>
</gene>
<evidence type="ECO:0000313" key="9">
    <source>
        <dbReference type="EMBL" id="MBO0906129.1"/>
    </source>
</evidence>
<evidence type="ECO:0000256" key="6">
    <source>
        <dbReference type="SAM" id="MobiDB-lite"/>
    </source>
</evidence>
<dbReference type="InterPro" id="IPR056792">
    <property type="entry name" value="PRC_RimM"/>
</dbReference>
<keyword evidence="4 5" id="KW-0143">Chaperone</keyword>
<feature type="region of interest" description="Disordered" evidence="6">
    <location>
        <begin position="217"/>
        <end position="240"/>
    </location>
</feature>
<keyword evidence="10" id="KW-1185">Reference proteome</keyword>
<feature type="compositionally biased region" description="Basic and acidic residues" evidence="6">
    <location>
        <begin position="19"/>
        <end position="28"/>
    </location>
</feature>
<dbReference type="PANTHER" id="PTHR33692:SF1">
    <property type="entry name" value="RIBOSOME MATURATION FACTOR RIMM"/>
    <property type="match status" value="1"/>
</dbReference>
<keyword evidence="2 5" id="KW-0690">Ribosome biogenesis</keyword>
<dbReference type="Gene3D" id="2.40.30.60">
    <property type="entry name" value="RimM"/>
    <property type="match status" value="1"/>
</dbReference>
<evidence type="ECO:0000256" key="4">
    <source>
        <dbReference type="ARBA" id="ARBA00023186"/>
    </source>
</evidence>
<comment type="similarity">
    <text evidence="5">Belongs to the RimM family.</text>
</comment>
<accession>A0ABS3J8Y1</accession>
<comment type="caution">
    <text evidence="9">The sequence shown here is derived from an EMBL/GenBank/DDBJ whole genome shotgun (WGS) entry which is preliminary data.</text>
</comment>
<dbReference type="InterPro" id="IPR002676">
    <property type="entry name" value="RimM_N"/>
</dbReference>
<dbReference type="SUPFAM" id="SSF50346">
    <property type="entry name" value="PRC-barrel domain"/>
    <property type="match status" value="1"/>
</dbReference>
<name>A0ABS3J8Y1_9HYPH</name>
<comment type="subcellular location">
    <subcellularLocation>
        <location evidence="5">Cytoplasm</location>
    </subcellularLocation>
</comment>
<dbReference type="InterPro" id="IPR011961">
    <property type="entry name" value="RimM"/>
</dbReference>
<dbReference type="Pfam" id="PF24986">
    <property type="entry name" value="PRC_RimM"/>
    <property type="match status" value="1"/>
</dbReference>
<comment type="function">
    <text evidence="5">An accessory protein needed during the final step in the assembly of 30S ribosomal subunit, possibly for assembly of the head region. Essential for efficient processing of 16S rRNA. May be needed both before and after RbfA during the maturation of 16S rRNA. It has affinity for free ribosomal 30S subunits but not for 70S ribosomes.</text>
</comment>
<evidence type="ECO:0000259" key="8">
    <source>
        <dbReference type="Pfam" id="PF24986"/>
    </source>
</evidence>
<dbReference type="Pfam" id="PF01782">
    <property type="entry name" value="RimM"/>
    <property type="match status" value="1"/>
</dbReference>
<protein>
    <recommendedName>
        <fullName evidence="5">Ribosome maturation factor RimM</fullName>
    </recommendedName>
</protein>
<dbReference type="Proteomes" id="UP000664288">
    <property type="component" value="Unassembled WGS sequence"/>
</dbReference>
<feature type="region of interest" description="Disordered" evidence="6">
    <location>
        <begin position="1"/>
        <end position="55"/>
    </location>
</feature>
<feature type="domain" description="RimM N-terminal" evidence="7">
    <location>
        <begin position="61"/>
        <end position="138"/>
    </location>
</feature>
<dbReference type="Gene3D" id="2.30.30.240">
    <property type="entry name" value="PRC-barrel domain"/>
    <property type="match status" value="1"/>
</dbReference>
<keyword evidence="3 5" id="KW-0698">rRNA processing</keyword>
<feature type="domain" description="Ribosome maturation factor RimM PRC barrel" evidence="8">
    <location>
        <begin position="152"/>
        <end position="215"/>
    </location>
</feature>
<sequence>MHRLGSPAAVGAPAACRRRSGDRSDATRTRGAPLYTNPPTSEAPPPPGKDGSDGADRRVLLAVIGGAHGIRGECRVKSFTDEPEALGRYGPLFDEKGNRYTVKSARPQKSVLLVRFAEVGDRTAAERLNGTELFVDRSVLPETGDADEFYLDDLIGLSAISVSGEAIGRVVAVHNFGAGDILEIAPEAGPTVMIPFSEAAVPEIDVEAATITVEPVAAGLEASGDEDDAPAETTEEEDIR</sequence>
<comment type="domain">
    <text evidence="5">The PRC barrel domain binds ribosomal protein uS19.</text>
</comment>
<evidence type="ECO:0000256" key="2">
    <source>
        <dbReference type="ARBA" id="ARBA00022517"/>
    </source>
</evidence>
<evidence type="ECO:0000259" key="7">
    <source>
        <dbReference type="Pfam" id="PF01782"/>
    </source>
</evidence>
<comment type="subunit">
    <text evidence="5">Binds ribosomal protein uS19.</text>
</comment>